<feature type="region of interest" description="Disordered" evidence="1">
    <location>
        <begin position="7"/>
        <end position="49"/>
    </location>
</feature>
<gene>
    <name evidence="2" type="ORF">JCGZ_26511</name>
</gene>
<evidence type="ECO:0000313" key="3">
    <source>
        <dbReference type="Proteomes" id="UP000027138"/>
    </source>
</evidence>
<evidence type="ECO:0000313" key="2">
    <source>
        <dbReference type="EMBL" id="KDP24690.1"/>
    </source>
</evidence>
<keyword evidence="3" id="KW-1185">Reference proteome</keyword>
<evidence type="ECO:0000256" key="1">
    <source>
        <dbReference type="SAM" id="MobiDB-lite"/>
    </source>
</evidence>
<feature type="compositionally biased region" description="Basic and acidic residues" evidence="1">
    <location>
        <begin position="28"/>
        <end position="38"/>
    </location>
</feature>
<dbReference type="Proteomes" id="UP000027138">
    <property type="component" value="Unassembled WGS sequence"/>
</dbReference>
<accession>A0A067JXG6</accession>
<dbReference type="EMBL" id="KK915091">
    <property type="protein sequence ID" value="KDP24690.1"/>
    <property type="molecule type" value="Genomic_DNA"/>
</dbReference>
<reference evidence="2 3" key="1">
    <citation type="journal article" date="2014" name="PLoS ONE">
        <title>Global Analysis of Gene Expression Profiles in Physic Nut (Jatropha curcas L.) Seedlings Exposed to Salt Stress.</title>
        <authorList>
            <person name="Zhang L."/>
            <person name="Zhang C."/>
            <person name="Wu P."/>
            <person name="Chen Y."/>
            <person name="Li M."/>
            <person name="Jiang H."/>
            <person name="Wu G."/>
        </authorList>
    </citation>
    <scope>NUCLEOTIDE SEQUENCE [LARGE SCALE GENOMIC DNA]</scope>
    <source>
        <strain evidence="3">cv. GZQX0401</strain>
        <tissue evidence="2">Young leaves</tissue>
    </source>
</reference>
<sequence>MPIWYLKRPGRRKDRRTGPGIFFGGPELPEKPPERELAKPPGTAAQPLVSGGPVAETVLFCL</sequence>
<dbReference type="AlphaFoldDB" id="A0A067JXG6"/>
<protein>
    <submittedName>
        <fullName evidence="2">Uncharacterized protein</fullName>
    </submittedName>
</protein>
<name>A0A067JXG6_JATCU</name>
<proteinExistence type="predicted"/>
<organism evidence="2 3">
    <name type="scientific">Jatropha curcas</name>
    <name type="common">Barbados nut</name>
    <dbReference type="NCBI Taxonomy" id="180498"/>
    <lineage>
        <taxon>Eukaryota</taxon>
        <taxon>Viridiplantae</taxon>
        <taxon>Streptophyta</taxon>
        <taxon>Embryophyta</taxon>
        <taxon>Tracheophyta</taxon>
        <taxon>Spermatophyta</taxon>
        <taxon>Magnoliopsida</taxon>
        <taxon>eudicotyledons</taxon>
        <taxon>Gunneridae</taxon>
        <taxon>Pentapetalae</taxon>
        <taxon>rosids</taxon>
        <taxon>fabids</taxon>
        <taxon>Malpighiales</taxon>
        <taxon>Euphorbiaceae</taxon>
        <taxon>Crotonoideae</taxon>
        <taxon>Jatropheae</taxon>
        <taxon>Jatropha</taxon>
    </lineage>
</organism>